<keyword evidence="3" id="KW-1185">Reference proteome</keyword>
<name>A0ABR1SZD5_9PEZI</name>
<accession>A0ABR1SZD5</accession>
<protein>
    <submittedName>
        <fullName evidence="2">Uncharacterized protein</fullName>
    </submittedName>
</protein>
<feature type="region of interest" description="Disordered" evidence="1">
    <location>
        <begin position="1"/>
        <end position="72"/>
    </location>
</feature>
<evidence type="ECO:0000256" key="1">
    <source>
        <dbReference type="SAM" id="MobiDB-lite"/>
    </source>
</evidence>
<evidence type="ECO:0000313" key="2">
    <source>
        <dbReference type="EMBL" id="KAK8039692.1"/>
    </source>
</evidence>
<reference evidence="2 3" key="1">
    <citation type="submission" date="2023-01" db="EMBL/GenBank/DDBJ databases">
        <title>Analysis of 21 Apiospora genomes using comparative genomics revels a genus with tremendous synthesis potential of carbohydrate active enzymes and secondary metabolites.</title>
        <authorList>
            <person name="Sorensen T."/>
        </authorList>
    </citation>
    <scope>NUCLEOTIDE SEQUENCE [LARGE SCALE GENOMIC DNA]</scope>
    <source>
        <strain evidence="2 3">CBS 33761</strain>
    </source>
</reference>
<dbReference type="Proteomes" id="UP001444661">
    <property type="component" value="Unassembled WGS sequence"/>
</dbReference>
<organism evidence="2 3">
    <name type="scientific">Apiospora rasikravindrae</name>
    <dbReference type="NCBI Taxonomy" id="990691"/>
    <lineage>
        <taxon>Eukaryota</taxon>
        <taxon>Fungi</taxon>
        <taxon>Dikarya</taxon>
        <taxon>Ascomycota</taxon>
        <taxon>Pezizomycotina</taxon>
        <taxon>Sordariomycetes</taxon>
        <taxon>Xylariomycetidae</taxon>
        <taxon>Amphisphaeriales</taxon>
        <taxon>Apiosporaceae</taxon>
        <taxon>Apiospora</taxon>
    </lineage>
</organism>
<comment type="caution">
    <text evidence="2">The sequence shown here is derived from an EMBL/GenBank/DDBJ whole genome shotgun (WGS) entry which is preliminary data.</text>
</comment>
<dbReference type="EMBL" id="JAQQWK010000006">
    <property type="protein sequence ID" value="KAK8039692.1"/>
    <property type="molecule type" value="Genomic_DNA"/>
</dbReference>
<gene>
    <name evidence="2" type="ORF">PG993_008103</name>
</gene>
<sequence length="278" mass="31124">MQRQSPLKRLSKLLQRTILKKEERSDAPASHAPAENTPAAEVLPAKPPAIPKGPEADFPDTPLPSYEDACSGPNGASASVRAVAVAQRPENTRIRKVVDQAMAQVDHKLLYHKQMDSSLDSVYISSRIRQLCDFAACRIDEEYQLHPKANLTERRQKTQREIERLFNLVFTTVDWKRQSAIRVVGVATNAFNVTALQAVGEKEQLNYWHARAGAHLMVSLVCRTAALMLERLAARKDYARDFAKAADSNAKAARCNTDVALVDEMSIFKVLRLWLFDT</sequence>
<proteinExistence type="predicted"/>
<evidence type="ECO:0000313" key="3">
    <source>
        <dbReference type="Proteomes" id="UP001444661"/>
    </source>
</evidence>